<feature type="compositionally biased region" description="Polar residues" evidence="2">
    <location>
        <begin position="441"/>
        <end position="460"/>
    </location>
</feature>
<dbReference type="PANTHER" id="PTHR10696">
    <property type="entry name" value="GAMMA-BUTYROBETAINE HYDROXYLASE-RELATED"/>
    <property type="match status" value="1"/>
</dbReference>
<dbReference type="Proteomes" id="UP000288168">
    <property type="component" value="Unassembled WGS sequence"/>
</dbReference>
<keyword evidence="5" id="KW-1185">Reference proteome</keyword>
<dbReference type="EMBL" id="NKCI01000122">
    <property type="protein sequence ID" value="RSL53475.1"/>
    <property type="molecule type" value="Genomic_DNA"/>
</dbReference>
<protein>
    <recommendedName>
        <fullName evidence="3">TauD/TfdA-like domain-containing protein</fullName>
    </recommendedName>
</protein>
<accession>A0A428PKC6</accession>
<dbReference type="AlphaFoldDB" id="A0A428PKC6"/>
<feature type="domain" description="TauD/TfdA-like" evidence="3">
    <location>
        <begin position="96"/>
        <end position="363"/>
    </location>
</feature>
<dbReference type="Gene3D" id="3.60.130.10">
    <property type="entry name" value="Clavaminate synthase-like"/>
    <property type="match status" value="1"/>
</dbReference>
<dbReference type="Pfam" id="PF02668">
    <property type="entry name" value="TauD"/>
    <property type="match status" value="1"/>
</dbReference>
<reference evidence="4 5" key="1">
    <citation type="submission" date="2017-06" db="EMBL/GenBank/DDBJ databases">
        <title>Comparative genomic analysis of Ambrosia Fusariam Clade fungi.</title>
        <authorList>
            <person name="Stajich J.E."/>
            <person name="Carrillo J."/>
            <person name="Kijimoto T."/>
            <person name="Eskalen A."/>
            <person name="O'Donnell K."/>
            <person name="Kasson M."/>
        </authorList>
    </citation>
    <scope>NUCLEOTIDE SEQUENCE [LARGE SCALE GENOMIC DNA]</scope>
    <source>
        <strain evidence="4 5">NRRL62584</strain>
    </source>
</reference>
<dbReference type="GO" id="GO:0016491">
    <property type="term" value="F:oxidoreductase activity"/>
    <property type="evidence" value="ECO:0007669"/>
    <property type="project" value="UniProtKB-KW"/>
</dbReference>
<feature type="compositionally biased region" description="Basic and acidic residues" evidence="2">
    <location>
        <begin position="431"/>
        <end position="440"/>
    </location>
</feature>
<organism evidence="4 5">
    <name type="scientific">Fusarium duplospermum</name>
    <dbReference type="NCBI Taxonomy" id="1325734"/>
    <lineage>
        <taxon>Eukaryota</taxon>
        <taxon>Fungi</taxon>
        <taxon>Dikarya</taxon>
        <taxon>Ascomycota</taxon>
        <taxon>Pezizomycotina</taxon>
        <taxon>Sordariomycetes</taxon>
        <taxon>Hypocreomycetidae</taxon>
        <taxon>Hypocreales</taxon>
        <taxon>Nectriaceae</taxon>
        <taxon>Fusarium</taxon>
        <taxon>Fusarium solani species complex</taxon>
    </lineage>
</organism>
<dbReference type="OrthoDB" id="272271at2759"/>
<dbReference type="InterPro" id="IPR042098">
    <property type="entry name" value="TauD-like_sf"/>
</dbReference>
<dbReference type="SUPFAM" id="SSF51197">
    <property type="entry name" value="Clavaminate synthase-like"/>
    <property type="match status" value="1"/>
</dbReference>
<evidence type="ECO:0000256" key="2">
    <source>
        <dbReference type="SAM" id="MobiDB-lite"/>
    </source>
</evidence>
<sequence length="460" mass="51445">MSATVVITPAAPVPPGQPDIAYAPDYAKFQARQAQRLKSETLPSTVPEGFPTQLAGDLVWDGESVAQEYNWAYVLSPEQTNEIDQALKHFQALNVPLGKISPETFPLPQLHAELRKLSDELHTGHGFFVIRGLDVDKYSRQENIIIYVGISSHIAGQRGRQDNKFNGKPADVVLTHVKDLSSGQEKGAIGSPAYTTDKQVFHTDTGDIVSLFCLETALEGGASRLASTWRVYNEIAKTRPDLVHTLSQKWDVEIFTNADKKFATRPLLYHQKATESTPERVALQYARRYFVGFGALPRSHDIPPITEAQAEALDTLHFLGEKLSVSTNFQKGDMQYVNNLAVFHARDGFTDSPAQQRHLLRLWLRDPKNAWETPEALRSRWAELYDGVTAEGEVFPSEPYIRSSSNKASTLETLVQKVRRKKKASMNTKGPPRDRRKTQDTKTPGSQLGWQMGLTLQSNH</sequence>
<dbReference type="STRING" id="1325734.A0A428PKC6"/>
<comment type="caution">
    <text evidence="4">The sequence shown here is derived from an EMBL/GenBank/DDBJ whole genome shotgun (WGS) entry which is preliminary data.</text>
</comment>
<evidence type="ECO:0000313" key="4">
    <source>
        <dbReference type="EMBL" id="RSL53475.1"/>
    </source>
</evidence>
<keyword evidence="1" id="KW-0560">Oxidoreductase</keyword>
<evidence type="ECO:0000256" key="1">
    <source>
        <dbReference type="ARBA" id="ARBA00023002"/>
    </source>
</evidence>
<dbReference type="InterPro" id="IPR050411">
    <property type="entry name" value="AlphaKG_dependent_hydroxylases"/>
</dbReference>
<gene>
    <name evidence="4" type="ORF">CEP54_010388</name>
</gene>
<evidence type="ECO:0000259" key="3">
    <source>
        <dbReference type="Pfam" id="PF02668"/>
    </source>
</evidence>
<dbReference type="FunFam" id="3.60.130.10:FF:000011">
    <property type="entry name" value="Taurine catabolism dioxygenase TauD"/>
    <property type="match status" value="1"/>
</dbReference>
<dbReference type="InterPro" id="IPR003819">
    <property type="entry name" value="TauD/TfdA-like"/>
</dbReference>
<feature type="region of interest" description="Disordered" evidence="2">
    <location>
        <begin position="417"/>
        <end position="460"/>
    </location>
</feature>
<dbReference type="PANTHER" id="PTHR10696:SF54">
    <property type="entry name" value="FAMILY OXIDOREDUCTASE, PUTATIVE (AFU_ORTHOLOGUE AFUA_4G13850)-RELATED"/>
    <property type="match status" value="1"/>
</dbReference>
<proteinExistence type="predicted"/>
<evidence type="ECO:0000313" key="5">
    <source>
        <dbReference type="Proteomes" id="UP000288168"/>
    </source>
</evidence>
<name>A0A428PKC6_9HYPO</name>